<gene>
    <name evidence="2" type="ORF">ACFSR3_11760</name>
</gene>
<organism evidence="2 3">
    <name type="scientific">Flavobacterium suzhouense</name>
    <dbReference type="NCBI Taxonomy" id="1529638"/>
    <lineage>
        <taxon>Bacteria</taxon>
        <taxon>Pseudomonadati</taxon>
        <taxon>Bacteroidota</taxon>
        <taxon>Flavobacteriia</taxon>
        <taxon>Flavobacteriales</taxon>
        <taxon>Flavobacteriaceae</taxon>
        <taxon>Flavobacterium</taxon>
    </lineage>
</organism>
<dbReference type="RefSeq" id="WP_379821167.1">
    <property type="nucleotide sequence ID" value="NZ_JBHUMD010000026.1"/>
</dbReference>
<evidence type="ECO:0000256" key="1">
    <source>
        <dbReference type="SAM" id="SignalP"/>
    </source>
</evidence>
<keyword evidence="3" id="KW-1185">Reference proteome</keyword>
<accession>A0ABW5NV36</accession>
<protein>
    <submittedName>
        <fullName evidence="2">DUF3570 domain-containing protein</fullName>
    </submittedName>
</protein>
<dbReference type="Pfam" id="PF12094">
    <property type="entry name" value="DUF3570"/>
    <property type="match status" value="1"/>
</dbReference>
<reference evidence="3" key="1">
    <citation type="journal article" date="2019" name="Int. J. Syst. Evol. Microbiol.">
        <title>The Global Catalogue of Microorganisms (GCM) 10K type strain sequencing project: providing services to taxonomists for standard genome sequencing and annotation.</title>
        <authorList>
            <consortium name="The Broad Institute Genomics Platform"/>
            <consortium name="The Broad Institute Genome Sequencing Center for Infectious Disease"/>
            <person name="Wu L."/>
            <person name="Ma J."/>
        </authorList>
    </citation>
    <scope>NUCLEOTIDE SEQUENCE [LARGE SCALE GENOMIC DNA]</scope>
    <source>
        <strain evidence="3">KCTC 42107</strain>
    </source>
</reference>
<evidence type="ECO:0000313" key="2">
    <source>
        <dbReference type="EMBL" id="MFD2602735.1"/>
    </source>
</evidence>
<name>A0ABW5NV36_9FLAO</name>
<keyword evidence="1" id="KW-0732">Signal</keyword>
<dbReference type="EMBL" id="JBHUMD010000026">
    <property type="protein sequence ID" value="MFD2602735.1"/>
    <property type="molecule type" value="Genomic_DNA"/>
</dbReference>
<dbReference type="InterPro" id="IPR021953">
    <property type="entry name" value="DUF3570"/>
</dbReference>
<feature type="signal peptide" evidence="1">
    <location>
        <begin position="1"/>
        <end position="19"/>
    </location>
</feature>
<feature type="chain" id="PRO_5047266674" evidence="1">
    <location>
        <begin position="20"/>
        <end position="394"/>
    </location>
</feature>
<proteinExistence type="predicted"/>
<sequence>MKRIFITGFALLGFLRATAQDNIQTDSTAYKAQKLKLEEINLVSSYYKQDGNNSAVTGGIGTEKLTDISNSIDVKFVKYGETGKKHTWDFEVGVDQYSSASSDMVDLSANSSASYSDIRFYPSVSYSRENEEKGNTIGAGVSSSTEFDYQSFGGNINYSKKTKDRNGEFTARFQTYIDQVKLINPIELRPTIGNGGTEGRNTFAGTLSYSQVVNQNLQLLFQADLVSQQGYLSLPFHRVYFNDGSVHQENLPDSRFKIPLAVRASYFLGDNVIIRAYYRYYTDDWKLTSHTADIEVPVKLSPFFSLSPFYRYYSQSAVKYFSPYGQHTGSEQYYTSNYDLSKFDSSFFGMGVRIATPDGVFGIKHFSALEIRYGHYSRSTNLTSDIISINIKYK</sequence>
<dbReference type="Proteomes" id="UP001597480">
    <property type="component" value="Unassembled WGS sequence"/>
</dbReference>
<comment type="caution">
    <text evidence="2">The sequence shown here is derived from an EMBL/GenBank/DDBJ whole genome shotgun (WGS) entry which is preliminary data.</text>
</comment>
<evidence type="ECO:0000313" key="3">
    <source>
        <dbReference type="Proteomes" id="UP001597480"/>
    </source>
</evidence>